<dbReference type="CDD" id="cd02440">
    <property type="entry name" value="AdoMet_MTases"/>
    <property type="match status" value="1"/>
</dbReference>
<dbReference type="NCBIfam" id="TIGR03534">
    <property type="entry name" value="RF_mod_PrmC"/>
    <property type="match status" value="1"/>
</dbReference>
<dbReference type="FunFam" id="3.40.50.150:FF:000053">
    <property type="entry name" value="Release factor glutamine methyltransferase"/>
    <property type="match status" value="1"/>
</dbReference>
<evidence type="ECO:0000259" key="8">
    <source>
        <dbReference type="Pfam" id="PF17827"/>
    </source>
</evidence>
<dbReference type="InterPro" id="IPR002052">
    <property type="entry name" value="DNA_methylase_N6_adenine_CS"/>
</dbReference>
<dbReference type="EC" id="2.1.1.297" evidence="5"/>
<reference evidence="10" key="3">
    <citation type="submission" date="2025-08" db="UniProtKB">
        <authorList>
            <consortium name="RefSeq"/>
        </authorList>
    </citation>
    <scope>IDENTIFICATION</scope>
</reference>
<name>A0A8B6XAV0_9BURK</name>
<dbReference type="InterPro" id="IPR007848">
    <property type="entry name" value="Small_mtfrase_dom"/>
</dbReference>
<dbReference type="HAMAP" id="MF_02126">
    <property type="entry name" value="RF_methyltr_PrmC"/>
    <property type="match status" value="1"/>
</dbReference>
<dbReference type="AlphaFoldDB" id="A0A8B6XAV0"/>
<dbReference type="InterPro" id="IPR004556">
    <property type="entry name" value="HemK-like"/>
</dbReference>
<evidence type="ECO:0000256" key="4">
    <source>
        <dbReference type="ARBA" id="ARBA00048391"/>
    </source>
</evidence>
<evidence type="ECO:0000256" key="6">
    <source>
        <dbReference type="SAM" id="MobiDB-lite"/>
    </source>
</evidence>
<feature type="binding site" evidence="5">
    <location>
        <begin position="136"/>
        <end position="140"/>
    </location>
    <ligand>
        <name>S-adenosyl-L-methionine</name>
        <dbReference type="ChEBI" id="CHEBI:59789"/>
    </ligand>
</feature>
<reference evidence="10" key="1">
    <citation type="journal article" date="2002" name="EMBO J.">
        <title>The hemK gene in Escherichia coli encodes the N(5)-glutamine methyltransferase that modifies peptide release factors.</title>
        <authorList>
            <person name="Heurgue-Hamard V."/>
            <person name="Champ S."/>
            <person name="Engstrom A."/>
            <person name="Ehrenberg M."/>
            <person name="Buckingham R.H."/>
        </authorList>
    </citation>
    <scope>NUCLEOTIDE SEQUENCE</scope>
</reference>
<keyword evidence="1 5" id="KW-0489">Methyltransferase</keyword>
<sequence length="296" mass="30945">MPERPTVADTSSLPAGQAGTDAATPATTDYRSLLRACGLERADAIALLVHASGRTRTWLAAHDDEAVDAATLARFEALAAARLAGEPVAYLVGEREFFGRAFAVDARVLIPRPETELLVEWALSHAPTGARVLDLGTGSGAIAVTLAAERPDLEVWAVDVSDAALAVAAGNAARHAPGRVRVLRSDWYSALAGERFGLVVSNPPYIAAGDHHLGEGDLRFEPVGALTDHRDGLSCIRAIVAAVDAHLLPGGWIGMEHGWDQGTAVRGILQAGGLTEVASERDLAGIERIGVGRRPG</sequence>
<dbReference type="InterPro" id="IPR040758">
    <property type="entry name" value="PrmC_N"/>
</dbReference>
<dbReference type="NCBIfam" id="TIGR00536">
    <property type="entry name" value="hemK_fam"/>
    <property type="match status" value="1"/>
</dbReference>
<dbReference type="InterPro" id="IPR019874">
    <property type="entry name" value="RF_methyltr_PrmC"/>
</dbReference>
<keyword evidence="3 5" id="KW-0949">S-adenosyl-L-methionine</keyword>
<dbReference type="PANTHER" id="PTHR18895:SF74">
    <property type="entry name" value="MTRF1L RELEASE FACTOR GLUTAMINE METHYLTRANSFERASE"/>
    <property type="match status" value="1"/>
</dbReference>
<accession>A0A8B6XAV0</accession>
<keyword evidence="9" id="KW-1185">Reference proteome</keyword>
<evidence type="ECO:0000256" key="5">
    <source>
        <dbReference type="HAMAP-Rule" id="MF_02126"/>
    </source>
</evidence>
<feature type="compositionally biased region" description="Low complexity" evidence="6">
    <location>
        <begin position="14"/>
        <end position="24"/>
    </location>
</feature>
<dbReference type="SUPFAM" id="SSF53335">
    <property type="entry name" value="S-adenosyl-L-methionine-dependent methyltransferases"/>
    <property type="match status" value="1"/>
</dbReference>
<organism evidence="9 10">
    <name type="scientific">Derxia gummosa DSM 723</name>
    <dbReference type="NCBI Taxonomy" id="1121388"/>
    <lineage>
        <taxon>Bacteria</taxon>
        <taxon>Pseudomonadati</taxon>
        <taxon>Pseudomonadota</taxon>
        <taxon>Betaproteobacteria</taxon>
        <taxon>Burkholderiales</taxon>
        <taxon>Alcaligenaceae</taxon>
        <taxon>Derxia</taxon>
    </lineage>
</organism>
<proteinExistence type="inferred from homology"/>
<feature type="domain" description="Methyltransferase small" evidence="7">
    <location>
        <begin position="115"/>
        <end position="209"/>
    </location>
</feature>
<evidence type="ECO:0000313" key="9">
    <source>
        <dbReference type="Proteomes" id="UP000675920"/>
    </source>
</evidence>
<dbReference type="PANTHER" id="PTHR18895">
    <property type="entry name" value="HEMK METHYLTRANSFERASE"/>
    <property type="match status" value="1"/>
</dbReference>
<dbReference type="GO" id="GO:0003676">
    <property type="term" value="F:nucleic acid binding"/>
    <property type="evidence" value="ECO:0007669"/>
    <property type="project" value="InterPro"/>
</dbReference>
<feature type="binding site" evidence="5">
    <location>
        <position position="202"/>
    </location>
    <ligand>
        <name>S-adenosyl-L-methionine</name>
        <dbReference type="ChEBI" id="CHEBI:59789"/>
    </ligand>
</feature>
<comment type="function">
    <text evidence="5">Methylates the class 1 translation termination release factors RF1/PrfA and RF2/PrfB on the glutamine residue of the universally conserved GGQ motif.</text>
</comment>
<dbReference type="Proteomes" id="UP000675920">
    <property type="component" value="Unplaced"/>
</dbReference>
<comment type="similarity">
    <text evidence="5">Belongs to the protein N5-glutamine methyltransferase family. PrmC subfamily.</text>
</comment>
<dbReference type="GO" id="GO:0102559">
    <property type="term" value="F:peptide chain release factor N(5)-glutamine methyltransferase activity"/>
    <property type="evidence" value="ECO:0007669"/>
    <property type="project" value="UniProtKB-EC"/>
</dbReference>
<evidence type="ECO:0000313" key="10">
    <source>
        <dbReference type="RefSeq" id="WP_084544776.1"/>
    </source>
</evidence>
<gene>
    <name evidence="5 10" type="primary">prmC</name>
</gene>
<dbReference type="Pfam" id="PF05175">
    <property type="entry name" value="MTS"/>
    <property type="match status" value="1"/>
</dbReference>
<evidence type="ECO:0000256" key="2">
    <source>
        <dbReference type="ARBA" id="ARBA00022679"/>
    </source>
</evidence>
<evidence type="ECO:0000259" key="7">
    <source>
        <dbReference type="Pfam" id="PF05175"/>
    </source>
</evidence>
<feature type="domain" description="Release factor glutamine methyltransferase N-terminal" evidence="8">
    <location>
        <begin position="30"/>
        <end position="93"/>
    </location>
</feature>
<feature type="binding site" evidence="5">
    <location>
        <begin position="202"/>
        <end position="205"/>
    </location>
    <ligand>
        <name>substrate</name>
    </ligand>
</feature>
<evidence type="ECO:0000256" key="3">
    <source>
        <dbReference type="ARBA" id="ARBA00022691"/>
    </source>
</evidence>
<feature type="binding site" evidence="5">
    <location>
        <position position="187"/>
    </location>
    <ligand>
        <name>S-adenosyl-L-methionine</name>
        <dbReference type="ChEBI" id="CHEBI:59789"/>
    </ligand>
</feature>
<dbReference type="Gene3D" id="1.10.8.10">
    <property type="entry name" value="DNA helicase RuvA subunit, C-terminal domain"/>
    <property type="match status" value="1"/>
</dbReference>
<comment type="catalytic activity">
    <reaction evidence="4 5">
        <text>L-glutaminyl-[peptide chain release factor] + S-adenosyl-L-methionine = N(5)-methyl-L-glutaminyl-[peptide chain release factor] + S-adenosyl-L-homocysteine + H(+)</text>
        <dbReference type="Rhea" id="RHEA:42896"/>
        <dbReference type="Rhea" id="RHEA-COMP:10271"/>
        <dbReference type="Rhea" id="RHEA-COMP:10272"/>
        <dbReference type="ChEBI" id="CHEBI:15378"/>
        <dbReference type="ChEBI" id="CHEBI:30011"/>
        <dbReference type="ChEBI" id="CHEBI:57856"/>
        <dbReference type="ChEBI" id="CHEBI:59789"/>
        <dbReference type="ChEBI" id="CHEBI:61891"/>
        <dbReference type="EC" id="2.1.1.297"/>
    </reaction>
</comment>
<reference evidence="10" key="2">
    <citation type="journal article" date="2010" name="BMC Bioinformatics">
        <title>Sites Inferred by Metabolic Background Assertion Labeling (SIMBAL): adapting the Partial Phylogenetic Profiling algorithm to scan sequences for signatures that predict protein function.</title>
        <authorList>
            <person name="Selengut J.D."/>
            <person name="Rusch D.B."/>
            <person name="Haft D.H."/>
        </authorList>
    </citation>
    <scope>NUCLEOTIDE SEQUENCE</scope>
</reference>
<dbReference type="GO" id="GO:0032259">
    <property type="term" value="P:methylation"/>
    <property type="evidence" value="ECO:0007669"/>
    <property type="project" value="UniProtKB-KW"/>
</dbReference>
<dbReference type="RefSeq" id="WP_084544776.1">
    <property type="nucleotide sequence ID" value="NZ_AXWS01000007.1"/>
</dbReference>
<dbReference type="InterPro" id="IPR050320">
    <property type="entry name" value="N5-glutamine_MTase"/>
</dbReference>
<keyword evidence="2 5" id="KW-0808">Transferase</keyword>
<dbReference type="Pfam" id="PF17827">
    <property type="entry name" value="PrmC_N"/>
    <property type="match status" value="1"/>
</dbReference>
<evidence type="ECO:0000256" key="1">
    <source>
        <dbReference type="ARBA" id="ARBA00022603"/>
    </source>
</evidence>
<dbReference type="InterPro" id="IPR029063">
    <property type="entry name" value="SAM-dependent_MTases_sf"/>
</dbReference>
<dbReference type="OrthoDB" id="9800643at2"/>
<protein>
    <recommendedName>
        <fullName evidence="5">Release factor glutamine methyltransferase</fullName>
        <shortName evidence="5">RF MTase</shortName>
        <ecNumber evidence="5">2.1.1.297</ecNumber>
    </recommendedName>
    <alternativeName>
        <fullName evidence="5">N5-glutamine methyltransferase PrmC</fullName>
    </alternativeName>
    <alternativeName>
        <fullName evidence="5">Protein-(glutamine-N5) MTase PrmC</fullName>
    </alternativeName>
    <alternativeName>
        <fullName evidence="5">Protein-glutamine N-methyltransferase PrmC</fullName>
    </alternativeName>
</protein>
<dbReference type="PROSITE" id="PS00092">
    <property type="entry name" value="N6_MTASE"/>
    <property type="match status" value="1"/>
</dbReference>
<feature type="binding site" evidence="5">
    <location>
        <position position="159"/>
    </location>
    <ligand>
        <name>S-adenosyl-L-methionine</name>
        <dbReference type="ChEBI" id="CHEBI:59789"/>
    </ligand>
</feature>
<feature type="region of interest" description="Disordered" evidence="6">
    <location>
        <begin position="1"/>
        <end position="24"/>
    </location>
</feature>
<dbReference type="Gene3D" id="3.40.50.150">
    <property type="entry name" value="Vaccinia Virus protein VP39"/>
    <property type="match status" value="1"/>
</dbReference>